<organism evidence="1">
    <name type="scientific">Lepeophtheirus salmonis</name>
    <name type="common">Salmon louse</name>
    <name type="synonym">Caligus salmonis</name>
    <dbReference type="NCBI Taxonomy" id="72036"/>
    <lineage>
        <taxon>Eukaryota</taxon>
        <taxon>Metazoa</taxon>
        <taxon>Ecdysozoa</taxon>
        <taxon>Arthropoda</taxon>
        <taxon>Crustacea</taxon>
        <taxon>Multicrustacea</taxon>
        <taxon>Hexanauplia</taxon>
        <taxon>Copepoda</taxon>
        <taxon>Siphonostomatoida</taxon>
        <taxon>Caligidae</taxon>
        <taxon>Lepeophtheirus</taxon>
    </lineage>
</organism>
<dbReference type="PANTHER" id="PTHR11257">
    <property type="entry name" value="CHEMOSENSORY PROTEIN-RELATED"/>
    <property type="match status" value="1"/>
</dbReference>
<gene>
    <name evidence="1" type="primary">Csp1</name>
</gene>
<dbReference type="PANTHER" id="PTHR11257:SF11">
    <property type="entry name" value="CHEMOSENSORY PROTEIN 17"/>
    <property type="match status" value="1"/>
</dbReference>
<evidence type="ECO:0000313" key="1">
    <source>
        <dbReference type="EMBL" id="CDW24316.1"/>
    </source>
</evidence>
<protein>
    <submittedName>
        <fullName evidence="1">Chemosensory protein 1 [Tribolium castaneum]</fullName>
    </submittedName>
</protein>
<dbReference type="InterPro" id="IPR005055">
    <property type="entry name" value="A10/PebIII"/>
</dbReference>
<dbReference type="Pfam" id="PF03392">
    <property type="entry name" value="OS-D"/>
    <property type="match status" value="1"/>
</dbReference>
<dbReference type="InterPro" id="IPR036682">
    <property type="entry name" value="OS_D_A10/PebIII_sf"/>
</dbReference>
<dbReference type="Gene3D" id="1.10.2080.10">
    <property type="entry name" value="Insect odorant-binding protein A10/Ejaculatory bulb-specific protein 3"/>
    <property type="match status" value="1"/>
</dbReference>
<dbReference type="EMBL" id="HACA01006955">
    <property type="protein sequence ID" value="CDW24316.1"/>
    <property type="molecule type" value="Transcribed_RNA"/>
</dbReference>
<sequence length="149" mass="17333">MFMDCISRIRYIVRRNISKSIKIKLCSKSWPEFNRLKGFKEERIMKFLLCVTLLCCVGFTLGQLCPQDAAVDTKLRDGRFIKKQVDCILSKGKCNGLGKKLKRKVPEVLRGLCPKPCKPCDQKQIKKIVQVMQEKYPREWNEIITTYNG</sequence>
<dbReference type="AlphaFoldDB" id="A0A0K2TFR5"/>
<dbReference type="SUPFAM" id="SSF100910">
    <property type="entry name" value="Chemosensory protein Csp2"/>
    <property type="match status" value="1"/>
</dbReference>
<proteinExistence type="predicted"/>
<reference evidence="1" key="1">
    <citation type="submission" date="2014-05" db="EMBL/GenBank/DDBJ databases">
        <authorList>
            <person name="Chronopoulou M."/>
        </authorList>
    </citation>
    <scope>NUCLEOTIDE SEQUENCE</scope>
    <source>
        <tissue evidence="1">Whole organism</tissue>
    </source>
</reference>
<name>A0A0K2TFR5_LEPSM</name>
<accession>A0A0K2TFR5</accession>